<sequence>MELKPELAQRLNKKKGKRQAVSLVNSQLQLQSAQAVQNVQPLQLVQPTQLMQSTQYVRHDVGVPYGWRAPAVGAVQRQWEGNQAQGQLPAWDRLFYYLGQGLLIGSQGAMFEPGHNKGGPRVDPPVPGDNYQDCYAEPRRRQGPEERPYDGGLYGGERQGSSDVYGSLRERGYTPVFGREEWREPREALLDRSLVGVRRLGDVLGHDGHRRVSAHRQGAVLDCVDHQREDDRH</sequence>
<name>A0A329RVK5_9STRA</name>
<accession>A0A329RVK5</accession>
<organism evidence="2 3">
    <name type="scientific">Phytophthora cactorum</name>
    <dbReference type="NCBI Taxonomy" id="29920"/>
    <lineage>
        <taxon>Eukaryota</taxon>
        <taxon>Sar</taxon>
        <taxon>Stramenopiles</taxon>
        <taxon>Oomycota</taxon>
        <taxon>Peronosporomycetes</taxon>
        <taxon>Peronosporales</taxon>
        <taxon>Peronosporaceae</taxon>
        <taxon>Phytophthora</taxon>
    </lineage>
</organism>
<comment type="caution">
    <text evidence="2">The sequence shown here is derived from an EMBL/GenBank/DDBJ whole genome shotgun (WGS) entry which is preliminary data.</text>
</comment>
<dbReference type="AlphaFoldDB" id="A0A329RVK5"/>
<reference evidence="2 3" key="1">
    <citation type="submission" date="2018-01" db="EMBL/GenBank/DDBJ databases">
        <title>Draft genome of the strawberry crown rot pathogen Phytophthora cactorum.</title>
        <authorList>
            <person name="Armitage A.D."/>
            <person name="Lysoe E."/>
            <person name="Nellist C.F."/>
            <person name="Harrison R.J."/>
            <person name="Brurberg M.B."/>
        </authorList>
    </citation>
    <scope>NUCLEOTIDE SEQUENCE [LARGE SCALE GENOMIC DNA]</scope>
    <source>
        <strain evidence="2 3">10300</strain>
    </source>
</reference>
<keyword evidence="3" id="KW-1185">Reference proteome</keyword>
<protein>
    <submittedName>
        <fullName evidence="2">Uncharacterized protein</fullName>
    </submittedName>
</protein>
<dbReference type="EMBL" id="MJFZ01000481">
    <property type="protein sequence ID" value="RAW28551.1"/>
    <property type="molecule type" value="Genomic_DNA"/>
</dbReference>
<feature type="compositionally biased region" description="Basic and acidic residues" evidence="1">
    <location>
        <begin position="136"/>
        <end position="149"/>
    </location>
</feature>
<dbReference type="VEuPathDB" id="FungiDB:PC110_g15076"/>
<evidence type="ECO:0000313" key="2">
    <source>
        <dbReference type="EMBL" id="RAW28551.1"/>
    </source>
</evidence>
<evidence type="ECO:0000313" key="3">
    <source>
        <dbReference type="Proteomes" id="UP000251314"/>
    </source>
</evidence>
<evidence type="ECO:0000256" key="1">
    <source>
        <dbReference type="SAM" id="MobiDB-lite"/>
    </source>
</evidence>
<gene>
    <name evidence="2" type="ORF">PC110_g15076</name>
</gene>
<proteinExistence type="predicted"/>
<feature type="region of interest" description="Disordered" evidence="1">
    <location>
        <begin position="114"/>
        <end position="165"/>
    </location>
</feature>
<dbReference type="Proteomes" id="UP000251314">
    <property type="component" value="Unassembled WGS sequence"/>
</dbReference>